<proteinExistence type="inferred from homology"/>
<keyword evidence="5" id="KW-0479">Metal-binding</keyword>
<keyword evidence="5" id="KW-0460">Magnesium</keyword>
<dbReference type="InterPro" id="IPR037171">
    <property type="entry name" value="NagB/RpiA_transferase-like"/>
</dbReference>
<dbReference type="NCBIfam" id="TIGR02727">
    <property type="entry name" value="MTHFS_bact"/>
    <property type="match status" value="1"/>
</dbReference>
<feature type="binding site" evidence="4">
    <location>
        <begin position="134"/>
        <end position="142"/>
    </location>
    <ligand>
        <name>ATP</name>
        <dbReference type="ChEBI" id="CHEBI:30616"/>
    </ligand>
</feature>
<gene>
    <name evidence="6" type="ORF">KME65_01240</name>
</gene>
<dbReference type="InterPro" id="IPR024185">
    <property type="entry name" value="FTHF_cligase-like_sf"/>
</dbReference>
<sequence length="197" mass="22951">MDSHQIRRQIKAYRQQLSRQTLKLHSRRALRLANSYPPFRHSRRIAFYFAVRGEMDPAPLMQLAQRAGKSVFLPVLRDRPTTSLWFAPCTSDTSFTDNRFGIPEPNFKHRQLVMPWTLDLVFVPLIAFDLTGNRLGMGGGYYDRTFAMRRRRNHLRGPKLVGLAHEFQKQPQLSVMPWDIPLDAVITETTIYNFTFG</sequence>
<dbReference type="PANTHER" id="PTHR23407">
    <property type="entry name" value="ATPASE INHIBITOR/5-FORMYLTETRAHYDROFOLATE CYCLO-LIGASE"/>
    <property type="match status" value="1"/>
</dbReference>
<dbReference type="GO" id="GO:0046872">
    <property type="term" value="F:metal ion binding"/>
    <property type="evidence" value="ECO:0007669"/>
    <property type="project" value="UniProtKB-KW"/>
</dbReference>
<evidence type="ECO:0000313" key="6">
    <source>
        <dbReference type="EMBL" id="MBT2987564.1"/>
    </source>
</evidence>
<dbReference type="PIRSF" id="PIRSF006806">
    <property type="entry name" value="FTHF_cligase"/>
    <property type="match status" value="1"/>
</dbReference>
<evidence type="ECO:0000313" key="7">
    <source>
        <dbReference type="Proteomes" id="UP000770889"/>
    </source>
</evidence>
<dbReference type="Proteomes" id="UP000770889">
    <property type="component" value="Unassembled WGS sequence"/>
</dbReference>
<name>A0A944M796_9GAMM</name>
<reference evidence="6 7" key="1">
    <citation type="submission" date="2021-05" db="EMBL/GenBank/DDBJ databases">
        <title>Genetic and Functional Diversity in Clade A Lucinid endosymbionts from the Bahamas.</title>
        <authorList>
            <person name="Giani N.M."/>
            <person name="Engel A.S."/>
            <person name="Campbell B.J."/>
        </authorList>
    </citation>
    <scope>NUCLEOTIDE SEQUENCE [LARGE SCALE GENOMIC DNA]</scope>
    <source>
        <strain evidence="6">LUC16012Gg_MoonRockCtena</strain>
    </source>
</reference>
<dbReference type="Pfam" id="PF01812">
    <property type="entry name" value="5-FTHF_cyc-lig"/>
    <property type="match status" value="1"/>
</dbReference>
<dbReference type="PANTHER" id="PTHR23407:SF1">
    <property type="entry name" value="5-FORMYLTETRAHYDROFOLATE CYCLO-LIGASE"/>
    <property type="match status" value="1"/>
</dbReference>
<feature type="binding site" evidence="4">
    <location>
        <position position="54"/>
    </location>
    <ligand>
        <name>substrate</name>
    </ligand>
</feature>
<dbReference type="SUPFAM" id="SSF100950">
    <property type="entry name" value="NagB/RpiA/CoA transferase-like"/>
    <property type="match status" value="1"/>
</dbReference>
<dbReference type="GO" id="GO:0030272">
    <property type="term" value="F:5-formyltetrahydrofolate cyclo-ligase activity"/>
    <property type="evidence" value="ECO:0007669"/>
    <property type="project" value="UniProtKB-EC"/>
</dbReference>
<dbReference type="GO" id="GO:0035999">
    <property type="term" value="P:tetrahydrofolate interconversion"/>
    <property type="evidence" value="ECO:0007669"/>
    <property type="project" value="TreeGrafter"/>
</dbReference>
<dbReference type="GO" id="GO:0009396">
    <property type="term" value="P:folic acid-containing compound biosynthetic process"/>
    <property type="evidence" value="ECO:0007669"/>
    <property type="project" value="TreeGrafter"/>
</dbReference>
<dbReference type="EC" id="6.3.3.2" evidence="5"/>
<dbReference type="InterPro" id="IPR002698">
    <property type="entry name" value="FTHF_cligase"/>
</dbReference>
<evidence type="ECO:0000256" key="3">
    <source>
        <dbReference type="ARBA" id="ARBA00022840"/>
    </source>
</evidence>
<keyword evidence="6" id="KW-0436">Ligase</keyword>
<comment type="cofactor">
    <cofactor evidence="5">
        <name>Mg(2+)</name>
        <dbReference type="ChEBI" id="CHEBI:18420"/>
    </cofactor>
</comment>
<evidence type="ECO:0000256" key="2">
    <source>
        <dbReference type="ARBA" id="ARBA00022741"/>
    </source>
</evidence>
<evidence type="ECO:0000256" key="1">
    <source>
        <dbReference type="ARBA" id="ARBA00010638"/>
    </source>
</evidence>
<protein>
    <recommendedName>
        <fullName evidence="5">5-formyltetrahydrofolate cyclo-ligase</fullName>
        <ecNumber evidence="5">6.3.3.2</ecNumber>
    </recommendedName>
</protein>
<comment type="similarity">
    <text evidence="1 5">Belongs to the 5-formyltetrahydrofolate cyclo-ligase family.</text>
</comment>
<keyword evidence="3 4" id="KW-0067">ATP-binding</keyword>
<evidence type="ECO:0000256" key="5">
    <source>
        <dbReference type="RuleBase" id="RU361279"/>
    </source>
</evidence>
<comment type="catalytic activity">
    <reaction evidence="5">
        <text>(6S)-5-formyl-5,6,7,8-tetrahydrofolate + ATP = (6R)-5,10-methenyltetrahydrofolate + ADP + phosphate</text>
        <dbReference type="Rhea" id="RHEA:10488"/>
        <dbReference type="ChEBI" id="CHEBI:30616"/>
        <dbReference type="ChEBI" id="CHEBI:43474"/>
        <dbReference type="ChEBI" id="CHEBI:57455"/>
        <dbReference type="ChEBI" id="CHEBI:57457"/>
        <dbReference type="ChEBI" id="CHEBI:456216"/>
        <dbReference type="EC" id="6.3.3.2"/>
    </reaction>
</comment>
<dbReference type="EMBL" id="JAHHGM010000001">
    <property type="protein sequence ID" value="MBT2987564.1"/>
    <property type="molecule type" value="Genomic_DNA"/>
</dbReference>
<comment type="caution">
    <text evidence="6">The sequence shown here is derived from an EMBL/GenBank/DDBJ whole genome shotgun (WGS) entry which is preliminary data.</text>
</comment>
<dbReference type="Gene3D" id="3.40.50.10420">
    <property type="entry name" value="NagB/RpiA/CoA transferase-like"/>
    <property type="match status" value="1"/>
</dbReference>
<keyword evidence="2 4" id="KW-0547">Nucleotide-binding</keyword>
<accession>A0A944M796</accession>
<evidence type="ECO:0000256" key="4">
    <source>
        <dbReference type="PIRSR" id="PIRSR006806-1"/>
    </source>
</evidence>
<dbReference type="GO" id="GO:0005524">
    <property type="term" value="F:ATP binding"/>
    <property type="evidence" value="ECO:0007669"/>
    <property type="project" value="UniProtKB-KW"/>
</dbReference>
<dbReference type="AlphaFoldDB" id="A0A944M796"/>
<organism evidence="6 7">
    <name type="scientific">Candidatus Thiodiazotropha taylori</name>
    <dbReference type="NCBI Taxonomy" id="2792791"/>
    <lineage>
        <taxon>Bacteria</taxon>
        <taxon>Pseudomonadati</taxon>
        <taxon>Pseudomonadota</taxon>
        <taxon>Gammaproteobacteria</taxon>
        <taxon>Chromatiales</taxon>
        <taxon>Sedimenticolaceae</taxon>
        <taxon>Candidatus Thiodiazotropha</taxon>
    </lineage>
</organism>